<dbReference type="Proteomes" id="UP000217348">
    <property type="component" value="Chromosome"/>
</dbReference>
<organism evidence="1 2">
    <name type="scientific">Capnocytophaga stomatis</name>
    <dbReference type="NCBI Taxonomy" id="1848904"/>
    <lineage>
        <taxon>Bacteria</taxon>
        <taxon>Pseudomonadati</taxon>
        <taxon>Bacteroidota</taxon>
        <taxon>Flavobacteriia</taxon>
        <taxon>Flavobacteriales</taxon>
        <taxon>Flavobacteriaceae</taxon>
        <taxon>Capnocytophaga</taxon>
    </lineage>
</organism>
<dbReference type="InterPro" id="IPR032675">
    <property type="entry name" value="LRR_dom_sf"/>
</dbReference>
<dbReference type="AlphaFoldDB" id="A0A250FXA0"/>
<accession>A0A250FXA0</accession>
<dbReference type="RefSeq" id="WP_095894892.1">
    <property type="nucleotide sequence ID" value="NZ_CP022387.1"/>
</dbReference>
<sequence>MKKTFFYVVFLLVVTITTSCVLLNPVYDNLKLSASEVTVEEGDKAAFEIISGSGDYLITVVDTRIGVATLSGTTVVIKGIKEGKSSIIVFDKNTDERAVVEINITKLIPRMTFTTTESIGKMFTLGLLGSEYNGGELPNNVWIDINNNGMKEKGEDLSEIQREYEHNLGYVLVNYPRTHIYAFKLLSQTVTIYGDVAHLDFLNLGEVTKPYYEKDYPNMHSGSEYKKNPTKLTSLEVKKNKKLEVLRCGLTGISTLDVRGMRLSLLDCSKNNLKSLDVGGSSISVLRCSDNQLTSLKLGYVERLNCENNQLADLGNLELVKRLLCANNQLTTLAFKGGSIEYLDCTENRINAEAMANLVNSLPFGKIEYERVGLDGLLYPIQNIIITNSNSPTEKNQITPENIAALKKKQWKVGWTDHTDNGKFKEY</sequence>
<dbReference type="KEGG" id="csto:CGC58_02015"/>
<proteinExistence type="predicted"/>
<dbReference type="EMBL" id="CP022387">
    <property type="protein sequence ID" value="ATA88616.1"/>
    <property type="molecule type" value="Genomic_DNA"/>
</dbReference>
<dbReference type="OrthoDB" id="1151435at2"/>
<name>A0A250FXA0_9FLAO</name>
<dbReference type="SUPFAM" id="SSF52047">
    <property type="entry name" value="RNI-like"/>
    <property type="match status" value="1"/>
</dbReference>
<gene>
    <name evidence="1" type="ORF">CGC58_02015</name>
</gene>
<reference evidence="2" key="1">
    <citation type="submission" date="2017-06" db="EMBL/GenBank/DDBJ databases">
        <title>Capnocytophaga spp. assemblies.</title>
        <authorList>
            <person name="Gulvik C.A."/>
        </authorList>
    </citation>
    <scope>NUCLEOTIDE SEQUENCE [LARGE SCALE GENOMIC DNA]</scope>
    <source>
        <strain evidence="2">H2177</strain>
    </source>
</reference>
<evidence type="ECO:0000313" key="2">
    <source>
        <dbReference type="Proteomes" id="UP000217348"/>
    </source>
</evidence>
<evidence type="ECO:0000313" key="1">
    <source>
        <dbReference type="EMBL" id="ATA88616.1"/>
    </source>
</evidence>
<dbReference type="Gene3D" id="3.80.10.10">
    <property type="entry name" value="Ribonuclease Inhibitor"/>
    <property type="match status" value="1"/>
</dbReference>
<protein>
    <submittedName>
        <fullName evidence="1">Uncharacterized protein</fullName>
    </submittedName>
</protein>
<dbReference type="PROSITE" id="PS51257">
    <property type="entry name" value="PROKAR_LIPOPROTEIN"/>
    <property type="match status" value="1"/>
</dbReference>